<dbReference type="Proteomes" id="UP000294325">
    <property type="component" value="Chromosome"/>
</dbReference>
<gene>
    <name evidence="1" type="ORF">E3U44_05135</name>
</gene>
<evidence type="ECO:0000313" key="1">
    <source>
        <dbReference type="EMBL" id="QBQ53965.1"/>
    </source>
</evidence>
<proteinExistence type="predicted"/>
<dbReference type="AlphaFoldDB" id="A0A4V1AVQ6"/>
<dbReference type="EMBL" id="CP038033">
    <property type="protein sequence ID" value="QBQ53965.1"/>
    <property type="molecule type" value="Genomic_DNA"/>
</dbReference>
<keyword evidence="2" id="KW-1185">Reference proteome</keyword>
<accession>A0A4V1AVQ6</accession>
<organism evidence="1 2">
    <name type="scientific">Nitrosococcus wardiae</name>
    <dbReference type="NCBI Taxonomy" id="1814290"/>
    <lineage>
        <taxon>Bacteria</taxon>
        <taxon>Pseudomonadati</taxon>
        <taxon>Pseudomonadota</taxon>
        <taxon>Gammaproteobacteria</taxon>
        <taxon>Chromatiales</taxon>
        <taxon>Chromatiaceae</taxon>
        <taxon>Nitrosococcus</taxon>
    </lineage>
</organism>
<dbReference type="OrthoDB" id="9007755at2"/>
<name>A0A4V1AVQ6_9GAMM</name>
<reference evidence="1 2" key="1">
    <citation type="submission" date="2019-03" db="EMBL/GenBank/DDBJ databases">
        <title>The genome sequence of Nitrosococcus wardiae strain D1FHST reveals the archetypal metabolic capacity of ammonia-oxidizing Gammaproteobacteria.</title>
        <authorList>
            <person name="Wang L."/>
            <person name="Lim C.K."/>
            <person name="Hanson T.E."/>
            <person name="Dang H."/>
            <person name="Klotz M.G."/>
        </authorList>
    </citation>
    <scope>NUCLEOTIDE SEQUENCE [LARGE SCALE GENOMIC DNA]</scope>
    <source>
        <strain evidence="1 2">D1FHS</strain>
    </source>
</reference>
<protein>
    <submittedName>
        <fullName evidence="1">Uncharacterized protein</fullName>
    </submittedName>
</protein>
<dbReference type="KEGG" id="nwr:E3U44_05135"/>
<evidence type="ECO:0000313" key="2">
    <source>
        <dbReference type="Proteomes" id="UP000294325"/>
    </source>
</evidence>
<sequence>MSKLLIADLAESKTLDRAAMTSVRGEVRAYRSLSWGPIGDRFLEVNPTQAISQFQGIENTVGNNVANFGFSDLHNTNTQNQHAQNNVNVGRFIG</sequence>
<dbReference type="RefSeq" id="WP_134356973.1">
    <property type="nucleotide sequence ID" value="NZ_CP038033.1"/>
</dbReference>